<evidence type="ECO:0000313" key="1">
    <source>
        <dbReference type="EMBL" id="URD93815.1"/>
    </source>
</evidence>
<protein>
    <submittedName>
        <fullName evidence="1">Uncharacterized protein</fullName>
    </submittedName>
</protein>
<sequence>MVMLDICALQRKRLAEIFSKVAAGAVIQYLFSKSSSTALCKFLPPPCSWDWGLVKEHKHEHLCLWKFVQGGSRRPAYANRPFGLHVGISANRDEPDPSQSLT</sequence>
<organism evidence="1 2">
    <name type="scientific">Musa troglodytarum</name>
    <name type="common">fe'i banana</name>
    <dbReference type="NCBI Taxonomy" id="320322"/>
    <lineage>
        <taxon>Eukaryota</taxon>
        <taxon>Viridiplantae</taxon>
        <taxon>Streptophyta</taxon>
        <taxon>Embryophyta</taxon>
        <taxon>Tracheophyta</taxon>
        <taxon>Spermatophyta</taxon>
        <taxon>Magnoliopsida</taxon>
        <taxon>Liliopsida</taxon>
        <taxon>Zingiberales</taxon>
        <taxon>Musaceae</taxon>
        <taxon>Musa</taxon>
    </lineage>
</organism>
<accession>A0A9E7FE65</accession>
<dbReference type="Proteomes" id="UP001055439">
    <property type="component" value="Chromosome 3"/>
</dbReference>
<dbReference type="EMBL" id="CP097505">
    <property type="protein sequence ID" value="URD93815.1"/>
    <property type="molecule type" value="Genomic_DNA"/>
</dbReference>
<dbReference type="OrthoDB" id="446723at2759"/>
<name>A0A9E7FE65_9LILI</name>
<reference evidence="1" key="1">
    <citation type="submission" date="2022-05" db="EMBL/GenBank/DDBJ databases">
        <title>The Musa troglodytarum L. genome provides insights into the mechanism of non-climacteric behaviour and enrichment of carotenoids.</title>
        <authorList>
            <person name="Wang J."/>
        </authorList>
    </citation>
    <scope>NUCLEOTIDE SEQUENCE</scope>
    <source>
        <tissue evidence="1">Leaf</tissue>
    </source>
</reference>
<gene>
    <name evidence="1" type="ORF">MUK42_34553</name>
</gene>
<keyword evidence="2" id="KW-1185">Reference proteome</keyword>
<dbReference type="AlphaFoldDB" id="A0A9E7FE65"/>
<evidence type="ECO:0000313" key="2">
    <source>
        <dbReference type="Proteomes" id="UP001055439"/>
    </source>
</evidence>
<proteinExistence type="predicted"/>